<reference evidence="1 2" key="1">
    <citation type="submission" date="2019-12" db="EMBL/GenBank/DDBJ databases">
        <title>Lactobacillus hilgardii FLUB.</title>
        <authorList>
            <person name="Gustaw K."/>
        </authorList>
    </citation>
    <scope>NUCLEOTIDE SEQUENCE [LARGE SCALE GENOMIC DNA]</scope>
    <source>
        <strain evidence="1 2">FLUB</strain>
    </source>
</reference>
<accession>A0A6P1E550</accession>
<dbReference type="AlphaFoldDB" id="A0A6P1E550"/>
<dbReference type="InterPro" id="IPR004622">
    <property type="entry name" value="DNA_pol_HolB"/>
</dbReference>
<dbReference type="NCBIfam" id="NF005972">
    <property type="entry name" value="PRK08058.1"/>
    <property type="match status" value="1"/>
</dbReference>
<dbReference type="NCBIfam" id="TIGR00678">
    <property type="entry name" value="holB"/>
    <property type="match status" value="1"/>
</dbReference>
<keyword evidence="1" id="KW-0808">Transferase</keyword>
<sequence>MSDNIASDAKIKQPKLFEQFMRLVDRNELSHAYLFTGEDGAGQNAVAMGVAMRLFCTNVKDGYPCGKCAECTRIMNHDHPDVVITKPDGLSIKVDQIRHVKSEFTKSAMEGSKKAFIISDADKMTTGAANSLLKFIEEPTGNVVSFLISQNRNLILPTIVSRTQVVEFPSIGKDVMNQELRKSGILPSQINLLMSMTNSLSEIKRWQADNWFSSLQEVVSKWFGYLVKGNLMAMPYIQMALMPLITNKERQQVALSMMIGVFDETLEIKYGTLKKDTTKFPDIISETKQAAQEWSSDQLMTMLEELLNTRGSLMVNVNFQNVIESVTLKMLTIVKS</sequence>
<dbReference type="GO" id="GO:0006261">
    <property type="term" value="P:DNA-templated DNA replication"/>
    <property type="evidence" value="ECO:0007669"/>
    <property type="project" value="TreeGrafter"/>
</dbReference>
<dbReference type="SUPFAM" id="SSF52540">
    <property type="entry name" value="P-loop containing nucleoside triphosphate hydrolases"/>
    <property type="match status" value="1"/>
</dbReference>
<dbReference type="Pfam" id="PF13177">
    <property type="entry name" value="DNA_pol3_delta2"/>
    <property type="match status" value="1"/>
</dbReference>
<gene>
    <name evidence="1" type="primary">holB</name>
    <name evidence="1" type="ORF">GQR93_09320</name>
</gene>
<dbReference type="PANTHER" id="PTHR11669">
    <property type="entry name" value="REPLICATION FACTOR C / DNA POLYMERASE III GAMMA-TAU SUBUNIT"/>
    <property type="match status" value="1"/>
</dbReference>
<dbReference type="EMBL" id="CP047121">
    <property type="protein sequence ID" value="QHB52377.1"/>
    <property type="molecule type" value="Genomic_DNA"/>
</dbReference>
<dbReference type="InterPro" id="IPR027417">
    <property type="entry name" value="P-loop_NTPase"/>
</dbReference>
<protein>
    <submittedName>
        <fullName evidence="1">DNA polymerase III subunit delta</fullName>
        <ecNumber evidence="1">2.7.7.7</ecNumber>
    </submittedName>
</protein>
<dbReference type="GeneID" id="69058565"/>
<keyword evidence="1" id="KW-0548">Nucleotidyltransferase</keyword>
<evidence type="ECO:0000313" key="1">
    <source>
        <dbReference type="EMBL" id="QHB52377.1"/>
    </source>
</evidence>
<dbReference type="GO" id="GO:0003887">
    <property type="term" value="F:DNA-directed DNA polymerase activity"/>
    <property type="evidence" value="ECO:0007669"/>
    <property type="project" value="UniProtKB-EC"/>
</dbReference>
<dbReference type="Gene3D" id="3.40.50.300">
    <property type="entry name" value="P-loop containing nucleotide triphosphate hydrolases"/>
    <property type="match status" value="1"/>
</dbReference>
<dbReference type="SMR" id="A0A6P1E550"/>
<dbReference type="InterPro" id="IPR050238">
    <property type="entry name" value="DNA_Rep/Repair_Clamp_Loader"/>
</dbReference>
<dbReference type="Proteomes" id="UP000465035">
    <property type="component" value="Chromosome"/>
</dbReference>
<proteinExistence type="predicted"/>
<dbReference type="PANTHER" id="PTHR11669:SF8">
    <property type="entry name" value="DNA POLYMERASE III SUBUNIT DELTA"/>
    <property type="match status" value="1"/>
</dbReference>
<dbReference type="GO" id="GO:0008408">
    <property type="term" value="F:3'-5' exonuclease activity"/>
    <property type="evidence" value="ECO:0007669"/>
    <property type="project" value="InterPro"/>
</dbReference>
<organism evidence="1 2">
    <name type="scientific">Lentilactobacillus hilgardii</name>
    <name type="common">Lactobacillus hilgardii</name>
    <dbReference type="NCBI Taxonomy" id="1588"/>
    <lineage>
        <taxon>Bacteria</taxon>
        <taxon>Bacillati</taxon>
        <taxon>Bacillota</taxon>
        <taxon>Bacilli</taxon>
        <taxon>Lactobacillales</taxon>
        <taxon>Lactobacillaceae</taxon>
        <taxon>Lentilactobacillus</taxon>
    </lineage>
</organism>
<name>A0A6P1E550_LENHI</name>
<dbReference type="EC" id="2.7.7.7" evidence="1"/>
<evidence type="ECO:0000313" key="2">
    <source>
        <dbReference type="Proteomes" id="UP000465035"/>
    </source>
</evidence>
<dbReference type="RefSeq" id="WP_003554640.1">
    <property type="nucleotide sequence ID" value="NZ_CABKOL010000102.1"/>
</dbReference>